<keyword evidence="3" id="KW-1185">Reference proteome</keyword>
<organism evidence="2 3">
    <name type="scientific">Polynucleobacter brandtiae</name>
    <dbReference type="NCBI Taxonomy" id="1938816"/>
    <lineage>
        <taxon>Bacteria</taxon>
        <taxon>Pseudomonadati</taxon>
        <taxon>Pseudomonadota</taxon>
        <taxon>Betaproteobacteria</taxon>
        <taxon>Burkholderiales</taxon>
        <taxon>Burkholderiaceae</taxon>
        <taxon>Polynucleobacter</taxon>
    </lineage>
</organism>
<comment type="caution">
    <text evidence="2">The sequence shown here is derived from an EMBL/GenBank/DDBJ whole genome shotgun (WGS) entry which is preliminary data.</text>
</comment>
<name>A0A2M8VYV9_9BURK</name>
<sequence length="235" mass="27616">MKILGRLWILLLPAFLAACISSQPYPEGVPIAQPMSVTQVRPPQVGQQWVYNVRNVFNQELVDVVTETVIAVGSQVRIARTSLRTGVLPEEIQEPWGFILQDPHWSPPQRFLQTTPLWPEQLVGGWSGFYRSRYQVLDYPNNDYYWGLNIDAIEWQRVSVPAGDFNVLLYRNEMPFFTSNDFSRVANTRYEDVWLSPEIGRWVIRRSFGRYLWGGMRWNNALWEDYLQWELVSWK</sequence>
<protein>
    <recommendedName>
        <fullName evidence="4">Lipoprotein</fullName>
    </recommendedName>
</protein>
<dbReference type="Proteomes" id="UP000229366">
    <property type="component" value="Unassembled WGS sequence"/>
</dbReference>
<dbReference type="AlphaFoldDB" id="A0A2M8VYV9"/>
<feature type="signal peptide" evidence="1">
    <location>
        <begin position="1"/>
        <end position="17"/>
    </location>
</feature>
<evidence type="ECO:0000313" key="3">
    <source>
        <dbReference type="Proteomes" id="UP000229366"/>
    </source>
</evidence>
<reference evidence="2 3" key="1">
    <citation type="submission" date="2017-11" db="EMBL/GenBank/DDBJ databases">
        <title>Genomic Encyclopedia of Type Strains, Phase III (KMG-III): the genomes of soil and plant-associated and newly described type strains.</title>
        <authorList>
            <person name="Whitman W."/>
        </authorList>
    </citation>
    <scope>NUCLEOTIDE SEQUENCE [LARGE SCALE GENOMIC DNA]</scope>
    <source>
        <strain evidence="2 3">UB-Domo-W1</strain>
    </source>
</reference>
<evidence type="ECO:0000256" key="1">
    <source>
        <dbReference type="SAM" id="SignalP"/>
    </source>
</evidence>
<dbReference type="PROSITE" id="PS51257">
    <property type="entry name" value="PROKAR_LIPOPROTEIN"/>
    <property type="match status" value="1"/>
</dbReference>
<evidence type="ECO:0008006" key="4">
    <source>
        <dbReference type="Google" id="ProtNLM"/>
    </source>
</evidence>
<accession>A0A2M8VYV9</accession>
<gene>
    <name evidence="2" type="ORF">B0G85_0422</name>
</gene>
<keyword evidence="1" id="KW-0732">Signal</keyword>
<dbReference type="OrthoDB" id="574237at2"/>
<dbReference type="EMBL" id="PGTX01000001">
    <property type="protein sequence ID" value="PJI83032.1"/>
    <property type="molecule type" value="Genomic_DNA"/>
</dbReference>
<proteinExistence type="predicted"/>
<feature type="chain" id="PRO_5014954836" description="Lipoprotein" evidence="1">
    <location>
        <begin position="18"/>
        <end position="235"/>
    </location>
</feature>
<evidence type="ECO:0000313" key="2">
    <source>
        <dbReference type="EMBL" id="PJI83032.1"/>
    </source>
</evidence>
<dbReference type="RefSeq" id="WP_100378774.1">
    <property type="nucleotide sequence ID" value="NZ_CBCSBW010000001.1"/>
</dbReference>